<evidence type="ECO:0000256" key="3">
    <source>
        <dbReference type="ARBA" id="ARBA00023125"/>
    </source>
</evidence>
<dbReference type="FunFam" id="1.10.10.2830:FF:000001">
    <property type="entry name" value="Chromosome partitioning protein ParB"/>
    <property type="match status" value="1"/>
</dbReference>
<dbReference type="PANTHER" id="PTHR33375:SF1">
    <property type="entry name" value="CHROMOSOME-PARTITIONING PROTEIN PARB-RELATED"/>
    <property type="match status" value="1"/>
</dbReference>
<feature type="compositionally biased region" description="Basic and acidic residues" evidence="4">
    <location>
        <begin position="375"/>
        <end position="407"/>
    </location>
</feature>
<proteinExistence type="inferred from homology"/>
<dbReference type="SUPFAM" id="SSF109709">
    <property type="entry name" value="KorB DNA-binding domain-like"/>
    <property type="match status" value="1"/>
</dbReference>
<dbReference type="GO" id="GO:0003677">
    <property type="term" value="F:DNA binding"/>
    <property type="evidence" value="ECO:0007669"/>
    <property type="project" value="UniProtKB-KW"/>
</dbReference>
<evidence type="ECO:0000256" key="2">
    <source>
        <dbReference type="ARBA" id="ARBA00022829"/>
    </source>
</evidence>
<dbReference type="SUPFAM" id="SSF110849">
    <property type="entry name" value="ParB/Sulfiredoxin"/>
    <property type="match status" value="1"/>
</dbReference>
<evidence type="ECO:0000256" key="4">
    <source>
        <dbReference type="SAM" id="MobiDB-lite"/>
    </source>
</evidence>
<dbReference type="Pfam" id="PF17762">
    <property type="entry name" value="HTH_ParB"/>
    <property type="match status" value="1"/>
</dbReference>
<dbReference type="Gene3D" id="1.10.10.2830">
    <property type="match status" value="1"/>
</dbReference>
<keyword evidence="7" id="KW-1185">Reference proteome</keyword>
<dbReference type="NCBIfam" id="TIGR00180">
    <property type="entry name" value="parB_part"/>
    <property type="match status" value="1"/>
</dbReference>
<gene>
    <name evidence="6" type="ordered locus">AciX9_2550</name>
</gene>
<dbReference type="FunFam" id="3.90.1530.30:FF:000001">
    <property type="entry name" value="Chromosome partitioning protein ParB"/>
    <property type="match status" value="1"/>
</dbReference>
<dbReference type="GO" id="GO:0007059">
    <property type="term" value="P:chromosome segregation"/>
    <property type="evidence" value="ECO:0007669"/>
    <property type="project" value="UniProtKB-KW"/>
</dbReference>
<dbReference type="InterPro" id="IPR003115">
    <property type="entry name" value="ParB_N"/>
</dbReference>
<dbReference type="InterPro" id="IPR050336">
    <property type="entry name" value="Chromosome_partition/occlusion"/>
</dbReference>
<dbReference type="EMBL" id="CP002480">
    <property type="protein sequence ID" value="ADW69580.1"/>
    <property type="molecule type" value="Genomic_DNA"/>
</dbReference>
<dbReference type="PANTHER" id="PTHR33375">
    <property type="entry name" value="CHROMOSOME-PARTITIONING PROTEIN PARB-RELATED"/>
    <property type="match status" value="1"/>
</dbReference>
<dbReference type="InterPro" id="IPR036086">
    <property type="entry name" value="ParB/Sulfiredoxin_sf"/>
</dbReference>
<dbReference type="CDD" id="cd16393">
    <property type="entry name" value="SPO0J_N"/>
    <property type="match status" value="1"/>
</dbReference>
<feature type="compositionally biased region" description="Low complexity" evidence="4">
    <location>
        <begin position="352"/>
        <end position="367"/>
    </location>
</feature>
<feature type="domain" description="ParB-like N-terminal" evidence="5">
    <location>
        <begin position="8"/>
        <end position="97"/>
    </location>
</feature>
<accession>E8WVQ1</accession>
<dbReference type="Pfam" id="PF02195">
    <property type="entry name" value="ParB_N"/>
    <property type="match status" value="1"/>
</dbReference>
<evidence type="ECO:0000256" key="1">
    <source>
        <dbReference type="ARBA" id="ARBA00006295"/>
    </source>
</evidence>
<keyword evidence="3" id="KW-0238">DNA-binding</keyword>
<dbReference type="KEGG" id="acm:AciX9_2550"/>
<dbReference type="OrthoDB" id="9796891at2"/>
<dbReference type="AlphaFoldDB" id="E8WVQ1"/>
<evidence type="ECO:0000313" key="6">
    <source>
        <dbReference type="EMBL" id="ADW69580.1"/>
    </source>
</evidence>
<protein>
    <submittedName>
        <fullName evidence="6">ParB-like partition protein</fullName>
    </submittedName>
</protein>
<dbReference type="Proteomes" id="UP000000343">
    <property type="component" value="Chromosome"/>
</dbReference>
<dbReference type="HOGENOM" id="CLU_484645_0_0_0"/>
<dbReference type="PaxDb" id="1198114-AciX9_2550"/>
<dbReference type="Gene3D" id="3.90.1530.30">
    <property type="match status" value="1"/>
</dbReference>
<dbReference type="eggNOG" id="COG1475">
    <property type="taxonomic scope" value="Bacteria"/>
</dbReference>
<evidence type="ECO:0000313" key="7">
    <source>
        <dbReference type="Proteomes" id="UP000000343"/>
    </source>
</evidence>
<name>E8WVQ1_GRATM</name>
<dbReference type="InterPro" id="IPR041468">
    <property type="entry name" value="HTH_ParB/Spo0J"/>
</dbReference>
<feature type="region of interest" description="Disordered" evidence="4">
    <location>
        <begin position="526"/>
        <end position="568"/>
    </location>
</feature>
<dbReference type="GO" id="GO:0005694">
    <property type="term" value="C:chromosome"/>
    <property type="evidence" value="ECO:0007669"/>
    <property type="project" value="TreeGrafter"/>
</dbReference>
<feature type="compositionally biased region" description="Low complexity" evidence="4">
    <location>
        <begin position="547"/>
        <end position="560"/>
    </location>
</feature>
<reference evidence="7" key="1">
    <citation type="submission" date="2011-01" db="EMBL/GenBank/DDBJ databases">
        <title>Complete sequence of chromosome of Acidobacterium sp. MP5ACTX9.</title>
        <authorList>
            <consortium name="US DOE Joint Genome Institute"/>
            <person name="Lucas S."/>
            <person name="Copeland A."/>
            <person name="Lapidus A."/>
            <person name="Cheng J.-F."/>
            <person name="Goodwin L."/>
            <person name="Pitluck S."/>
            <person name="Teshima H."/>
            <person name="Detter J.C."/>
            <person name="Han C."/>
            <person name="Tapia R."/>
            <person name="Land M."/>
            <person name="Hauser L."/>
            <person name="Kyrpides N."/>
            <person name="Ivanova N."/>
            <person name="Ovchinnikova G."/>
            <person name="Pagani I."/>
            <person name="Rawat S.R."/>
            <person name="Mannisto M."/>
            <person name="Haggblom M.M."/>
            <person name="Woyke T."/>
        </authorList>
    </citation>
    <scope>NUCLEOTIDE SEQUENCE [LARGE SCALE GENOMIC DNA]</scope>
    <source>
        <strain evidence="7">MP5ACTX9</strain>
    </source>
</reference>
<dbReference type="RefSeq" id="WP_013580895.1">
    <property type="nucleotide sequence ID" value="NC_015064.1"/>
</dbReference>
<sequence length="568" mass="63275">MQDSSAFQFLAIDQIHESTTNPRRTFDEAKLYELAESIKHNGLIQPITVRPNDQGFEIVAGARRYRASLLAEVFSVPTRIVEIDDAQALEWQLIENSQRVDVHPYEEAQGFQRLLDMPGYDVAALVEKSGKSASHIYARLSLLQLIPTIAEAFTAERITASHANLLARLPQDAQSAAYEQCWRKDWQDKEPHLLPAKHLSAWIQTNLYLSLADAPFDHEDTTLNPKAGACTTCPRRSGYNTALFADVVSDQCLDSSCYHVKVEAFLDREIAAHPGLLQIENGWRNPKEQRPGAVQRGHIREIEAVTENPDAEPVTPCQSAKTAIVVYGKQLGRKLTVCTDKHCPVHDPQAAAEAAAHPVPAMAPAPEAETEEEAAERQAEFERQRAEYEEERQRREEERKQQFEREQAAIEAEHNRRAEIIKARQATFERIIENAPAILSAAQLRVLLRAIVNLDPYTFADDLAEDIAGDNENEQRSAEEVLISTIDTTADDKLTRFALRLALAGHVGIPREGEFDFLTEAEGVFAPPPQKKAGAKKAKQPTPIESPAKPAPKAKAQRANPNKKKIAA</sequence>
<feature type="region of interest" description="Disordered" evidence="4">
    <location>
        <begin position="352"/>
        <end position="407"/>
    </location>
</feature>
<organism evidence="7">
    <name type="scientific">Granulicella tundricola (strain ATCC BAA-1859 / DSM 23138 / MP5ACTX9)</name>
    <dbReference type="NCBI Taxonomy" id="1198114"/>
    <lineage>
        <taxon>Bacteria</taxon>
        <taxon>Pseudomonadati</taxon>
        <taxon>Acidobacteriota</taxon>
        <taxon>Terriglobia</taxon>
        <taxon>Terriglobales</taxon>
        <taxon>Acidobacteriaceae</taxon>
        <taxon>Granulicella</taxon>
    </lineage>
</organism>
<keyword evidence="2" id="KW-0159">Chromosome partition</keyword>
<dbReference type="InterPro" id="IPR004437">
    <property type="entry name" value="ParB/RepB/Spo0J"/>
</dbReference>
<comment type="similarity">
    <text evidence="1">Belongs to the ParB family.</text>
</comment>
<dbReference type="SMART" id="SM00470">
    <property type="entry name" value="ParB"/>
    <property type="match status" value="1"/>
</dbReference>
<dbReference type="STRING" id="1198114.AciX9_2550"/>
<evidence type="ECO:0000259" key="5">
    <source>
        <dbReference type="SMART" id="SM00470"/>
    </source>
</evidence>